<protein>
    <submittedName>
        <fullName evidence="1">Uncharacterized protein</fullName>
    </submittedName>
</protein>
<dbReference type="AlphaFoldDB" id="A0A6G1Q5R4"/>
<dbReference type="EMBL" id="CM015724">
    <property type="protein sequence ID" value="KAF3697885.1"/>
    <property type="molecule type" value="Genomic_DNA"/>
</dbReference>
<evidence type="ECO:0000313" key="2">
    <source>
        <dbReference type="Proteomes" id="UP000503349"/>
    </source>
</evidence>
<keyword evidence="2" id="KW-1185">Reference proteome</keyword>
<reference evidence="1 2" key="1">
    <citation type="submission" date="2019-02" db="EMBL/GenBank/DDBJ databases">
        <title>Opniocepnalus argus genome.</title>
        <authorList>
            <person name="Zhou C."/>
            <person name="Xiao S."/>
        </authorList>
    </citation>
    <scope>NUCLEOTIDE SEQUENCE [LARGE SCALE GENOMIC DNA]</scope>
    <source>
        <strain evidence="1">OARG1902GOOAL</strain>
        <tissue evidence="1">Muscle</tissue>
    </source>
</reference>
<gene>
    <name evidence="1" type="ORF">EXN66_Car013566</name>
</gene>
<dbReference type="Proteomes" id="UP000503349">
    <property type="component" value="Chromosome 13"/>
</dbReference>
<evidence type="ECO:0000313" key="1">
    <source>
        <dbReference type="EMBL" id="KAF3697885.1"/>
    </source>
</evidence>
<organism evidence="1 2">
    <name type="scientific">Channa argus</name>
    <name type="common">Northern snakehead</name>
    <name type="synonym">Ophicephalus argus</name>
    <dbReference type="NCBI Taxonomy" id="215402"/>
    <lineage>
        <taxon>Eukaryota</taxon>
        <taxon>Metazoa</taxon>
        <taxon>Chordata</taxon>
        <taxon>Craniata</taxon>
        <taxon>Vertebrata</taxon>
        <taxon>Euteleostomi</taxon>
        <taxon>Actinopterygii</taxon>
        <taxon>Neopterygii</taxon>
        <taxon>Teleostei</taxon>
        <taxon>Neoteleostei</taxon>
        <taxon>Acanthomorphata</taxon>
        <taxon>Anabantaria</taxon>
        <taxon>Anabantiformes</taxon>
        <taxon>Channoidei</taxon>
        <taxon>Channidae</taxon>
        <taxon>Channa</taxon>
    </lineage>
</organism>
<sequence>MTPIHSSCPHDINLILVCKGPVLRPPASTKKGNDQQGRPFLRDSQVLKKNLMNIFLSAS</sequence>
<proteinExistence type="predicted"/>
<name>A0A6G1Q5R4_CHAAH</name>
<accession>A0A6G1Q5R4</accession>
<reference evidence="2" key="2">
    <citation type="submission" date="2019-02" db="EMBL/GenBank/DDBJ databases">
        <title>Opniocepnalus argus Var Kimnra genome.</title>
        <authorList>
            <person name="Zhou C."/>
            <person name="Xiao S."/>
        </authorList>
    </citation>
    <scope>NUCLEOTIDE SEQUENCE [LARGE SCALE GENOMIC DNA]</scope>
</reference>